<keyword evidence="2" id="KW-1185">Reference proteome</keyword>
<dbReference type="EMBL" id="FR823298">
    <property type="protein sequence ID" value="CBZ41977.1"/>
    <property type="molecule type" value="Genomic_DNA"/>
</dbReference>
<dbReference type="RefSeq" id="YP_004286182.1">
    <property type="nucleotide sequence ID" value="NC_015208.1"/>
</dbReference>
<protein>
    <submittedName>
        <fullName evidence="1">Uncharacterized protein</fullName>
    </submittedName>
</protein>
<evidence type="ECO:0000313" key="1">
    <source>
        <dbReference type="EMBL" id="CBZ41977.1"/>
    </source>
</evidence>
<dbReference type="Proteomes" id="UP000007493">
    <property type="component" value="Segment"/>
</dbReference>
<sequence length="81" mass="9312">MAHRKVNHAPIMNVLTGRRATLWRCTETGEWVVKFYRESASSIAEGLSAPRWQYLGEQSDYFTSDKDDAYGTANHFIQSKE</sequence>
<evidence type="ECO:0000313" key="2">
    <source>
        <dbReference type="Proteomes" id="UP000007493"/>
    </source>
</evidence>
<reference evidence="1 2" key="1">
    <citation type="submission" date="2011-02" db="EMBL/GenBank/DDBJ databases">
        <authorList>
            <person name="Cornelissen A.A."/>
        </authorList>
    </citation>
    <scope>NUCLEOTIDE SEQUENCE [LARGE SCALE GENOMIC DNA]</scope>
</reference>
<reference evidence="1 2" key="2">
    <citation type="submission" date="2011-03" db="EMBL/GenBank/DDBJ databases">
        <title>The T7-Related Pseudomonas putida Phage phi15 Displays Virion-Associated Biofilm Eradication Properties.</title>
        <authorList>
            <person name="Cornelissen A."/>
            <person name="Ceyssens P.J."/>
            <person name="T'Syen J."/>
            <person name="Van Praet H."/>
        </authorList>
    </citation>
    <scope>NUCLEOTIDE SEQUENCE [LARGE SCALE GENOMIC DNA]</scope>
</reference>
<dbReference type="GeneID" id="10322096"/>
<organism evidence="1 2">
    <name type="scientific">Pseudomonas phage phi15</name>
    <dbReference type="NCBI Taxonomy" id="988656"/>
    <lineage>
        <taxon>Viruses</taxon>
        <taxon>Duplodnaviria</taxon>
        <taxon>Heunggongvirae</taxon>
        <taxon>Uroviricota</taxon>
        <taxon>Caudoviricetes</taxon>
        <taxon>Autographivirales</taxon>
        <taxon>Autotranscriptaviridae</taxon>
        <taxon>Studiervirinae</taxon>
        <taxon>Troedvirus</taxon>
        <taxon>Troedvirus Phi15</taxon>
    </lineage>
</organism>
<accession>F0V6W5</accession>
<dbReference type="KEGG" id="vg:10322096"/>
<proteinExistence type="predicted"/>
<name>F0V6W5_9CAUD</name>